<name>A0A9X4GXH9_9FIRM</name>
<evidence type="ECO:0000313" key="1">
    <source>
        <dbReference type="EMBL" id="MDF9406757.1"/>
    </source>
</evidence>
<dbReference type="InterPro" id="IPR035093">
    <property type="entry name" value="RelE/ParE_toxin_dom_sf"/>
</dbReference>
<evidence type="ECO:0000313" key="2">
    <source>
        <dbReference type="Proteomes" id="UP001154312"/>
    </source>
</evidence>
<gene>
    <name evidence="1" type="ORF">L7E55_00020</name>
</gene>
<sequence>MFTIYITEQAKQQLNTLKNDRGLNKRYKAVKKALYLLAENPRHKSLQTHEFTSLKGPEGEKVFEAYAEQATAAAYRIFWCYGPDKDQITILAVTKHP</sequence>
<reference evidence="1" key="1">
    <citation type="submission" date="2022-02" db="EMBL/GenBank/DDBJ databases">
        <authorList>
            <person name="Leng L."/>
        </authorList>
    </citation>
    <scope>NUCLEOTIDE SEQUENCE</scope>
    <source>
        <strain evidence="1">JI</strain>
    </source>
</reference>
<proteinExistence type="predicted"/>
<comment type="caution">
    <text evidence="1">The sequence shown here is derived from an EMBL/GenBank/DDBJ whole genome shotgun (WGS) entry which is preliminary data.</text>
</comment>
<dbReference type="EMBL" id="JAKOAV010000001">
    <property type="protein sequence ID" value="MDF9406757.1"/>
    <property type="molecule type" value="Genomic_DNA"/>
</dbReference>
<keyword evidence="2" id="KW-1185">Reference proteome</keyword>
<dbReference type="SUPFAM" id="SSF143011">
    <property type="entry name" value="RelE-like"/>
    <property type="match status" value="1"/>
</dbReference>
<dbReference type="RefSeq" id="WP_277441901.1">
    <property type="nucleotide sequence ID" value="NZ_JAKOAV010000001.1"/>
</dbReference>
<organism evidence="1 2">
    <name type="scientific">Pelotomaculum isophthalicicum JI</name>
    <dbReference type="NCBI Taxonomy" id="947010"/>
    <lineage>
        <taxon>Bacteria</taxon>
        <taxon>Bacillati</taxon>
        <taxon>Bacillota</taxon>
        <taxon>Clostridia</taxon>
        <taxon>Eubacteriales</taxon>
        <taxon>Desulfotomaculaceae</taxon>
        <taxon>Pelotomaculum</taxon>
    </lineage>
</organism>
<protein>
    <submittedName>
        <fullName evidence="1">Uncharacterized protein</fullName>
    </submittedName>
</protein>
<dbReference type="Proteomes" id="UP001154312">
    <property type="component" value="Unassembled WGS sequence"/>
</dbReference>
<accession>A0A9X4GXH9</accession>
<dbReference type="AlphaFoldDB" id="A0A9X4GXH9"/>